<evidence type="ECO:0000313" key="2">
    <source>
        <dbReference type="EMBL" id="MED6274735.1"/>
    </source>
</evidence>
<evidence type="ECO:0000313" key="3">
    <source>
        <dbReference type="Proteomes" id="UP001352852"/>
    </source>
</evidence>
<evidence type="ECO:0000256" key="1">
    <source>
        <dbReference type="SAM" id="MobiDB-lite"/>
    </source>
</evidence>
<reference evidence="2 3" key="1">
    <citation type="submission" date="2021-06" db="EMBL/GenBank/DDBJ databases">
        <authorList>
            <person name="Palmer J.M."/>
        </authorList>
    </citation>
    <scope>NUCLEOTIDE SEQUENCE [LARGE SCALE GENOMIC DNA]</scope>
    <source>
        <strain evidence="2 3">CL_MEX2019</strain>
        <tissue evidence="2">Muscle</tissue>
    </source>
</reference>
<dbReference type="Proteomes" id="UP001352852">
    <property type="component" value="Unassembled WGS sequence"/>
</dbReference>
<proteinExistence type="predicted"/>
<name>A0ABU7DK40_9TELE</name>
<organism evidence="2 3">
    <name type="scientific">Characodon lateralis</name>
    <dbReference type="NCBI Taxonomy" id="208331"/>
    <lineage>
        <taxon>Eukaryota</taxon>
        <taxon>Metazoa</taxon>
        <taxon>Chordata</taxon>
        <taxon>Craniata</taxon>
        <taxon>Vertebrata</taxon>
        <taxon>Euteleostomi</taxon>
        <taxon>Actinopterygii</taxon>
        <taxon>Neopterygii</taxon>
        <taxon>Teleostei</taxon>
        <taxon>Neoteleostei</taxon>
        <taxon>Acanthomorphata</taxon>
        <taxon>Ovalentaria</taxon>
        <taxon>Atherinomorphae</taxon>
        <taxon>Cyprinodontiformes</taxon>
        <taxon>Goodeidae</taxon>
        <taxon>Characodon</taxon>
    </lineage>
</organism>
<sequence length="250" mass="26962">MKGDQHPSLPVQRHCPRPPRNVEEACQSRQPNNIQRLEVLRADVIHPRSPATAELFNHLGDLSLGDERVQPRVPSLCFHQGMRDGRIEEILEVLLPPPDNVLSRGQQPPTPTVNSVGEALLPPPEVPDGLPESLLGQPVVLLHGLTKLLAGLGFCLCHSPGRGTLGPTVPVSRLRSPTSQSHSFFSLTASLTAHVHHRVLGLPPRQAPQTLRLQLRAAASTIDAENMVHSDSLCLQHPPGSGQSSPRGGS</sequence>
<keyword evidence="3" id="KW-1185">Reference proteome</keyword>
<protein>
    <submittedName>
        <fullName evidence="2">Uncharacterized protein</fullName>
    </submittedName>
</protein>
<feature type="region of interest" description="Disordered" evidence="1">
    <location>
        <begin position="1"/>
        <end position="25"/>
    </location>
</feature>
<dbReference type="EMBL" id="JAHUTJ010026348">
    <property type="protein sequence ID" value="MED6274735.1"/>
    <property type="molecule type" value="Genomic_DNA"/>
</dbReference>
<accession>A0ABU7DK40</accession>
<comment type="caution">
    <text evidence="2">The sequence shown here is derived from an EMBL/GenBank/DDBJ whole genome shotgun (WGS) entry which is preliminary data.</text>
</comment>
<gene>
    <name evidence="2" type="ORF">CHARACLAT_019384</name>
</gene>